<gene>
    <name evidence="2" type="ORF">HRI96_03595</name>
</gene>
<evidence type="ECO:0000313" key="2">
    <source>
        <dbReference type="EMBL" id="QTQ11361.1"/>
    </source>
</evidence>
<organism evidence="2 3">
    <name type="scientific">Treponema parvum</name>
    <dbReference type="NCBI Taxonomy" id="138851"/>
    <lineage>
        <taxon>Bacteria</taxon>
        <taxon>Pseudomonadati</taxon>
        <taxon>Spirochaetota</taxon>
        <taxon>Spirochaetia</taxon>
        <taxon>Spirochaetales</taxon>
        <taxon>Treponemataceae</taxon>
        <taxon>Treponema</taxon>
    </lineage>
</organism>
<dbReference type="PROSITE" id="PS50076">
    <property type="entry name" value="DNAJ_2"/>
    <property type="match status" value="1"/>
</dbReference>
<dbReference type="CDD" id="cd06257">
    <property type="entry name" value="DnaJ"/>
    <property type="match status" value="1"/>
</dbReference>
<dbReference type="Gene3D" id="1.10.287.110">
    <property type="entry name" value="DnaJ domain"/>
    <property type="match status" value="1"/>
</dbReference>
<name>A0A975EYW5_9SPIR</name>
<dbReference type="InterPro" id="IPR001623">
    <property type="entry name" value="DnaJ_domain"/>
</dbReference>
<proteinExistence type="predicted"/>
<dbReference type="EMBL" id="CP054257">
    <property type="protein sequence ID" value="QTQ11361.1"/>
    <property type="molecule type" value="Genomic_DNA"/>
</dbReference>
<reference evidence="2" key="1">
    <citation type="submission" date="2020-05" db="EMBL/GenBank/DDBJ databases">
        <authorList>
            <person name="Zeng H."/>
            <person name="Chan Y.K."/>
            <person name="Watt R.M."/>
        </authorList>
    </citation>
    <scope>NUCLEOTIDE SEQUENCE</scope>
    <source>
        <strain evidence="2">ATCC 700773</strain>
    </source>
</reference>
<dbReference type="Proteomes" id="UP000671995">
    <property type="component" value="Chromosome"/>
</dbReference>
<feature type="domain" description="J" evidence="1">
    <location>
        <begin position="3"/>
        <end position="66"/>
    </location>
</feature>
<dbReference type="InterPro" id="IPR036869">
    <property type="entry name" value="J_dom_sf"/>
</dbReference>
<dbReference type="SUPFAM" id="SSF46565">
    <property type="entry name" value="Chaperone J-domain"/>
    <property type="match status" value="1"/>
</dbReference>
<protein>
    <submittedName>
        <fullName evidence="2">J domain-containing protein</fullName>
    </submittedName>
</protein>
<evidence type="ECO:0000313" key="3">
    <source>
        <dbReference type="Proteomes" id="UP000671995"/>
    </source>
</evidence>
<dbReference type="Pfam" id="PF00226">
    <property type="entry name" value="DnaJ"/>
    <property type="match status" value="1"/>
</dbReference>
<accession>A0A975EYW5</accession>
<dbReference type="RefSeq" id="WP_210118156.1">
    <property type="nucleotide sequence ID" value="NZ_CP054257.1"/>
</dbReference>
<dbReference type="PRINTS" id="PR00625">
    <property type="entry name" value="JDOMAIN"/>
</dbReference>
<sequence length="249" mass="29905">MENFYEILGVRPDASAAEIRKAYRKKAKALHPDMSRKRESGEFQKVVQAYRILSDVRGRKIFDDTLFTRRHKTEKTREFDYREWLLARDDEESRAKLIFFDLMHEREDEAVKEFKYMSMTHAGFSLKRWFTREDFMDFGYILSEELVFRSEYYDAALLLEQIIRMEYSFPYFRLFFPEVLDLMRSILRRNVEGNMSDELALDIWERALDLRLGKADDMFFLNKMAEAYERLGDCKTAEICRSEALKLSV</sequence>
<dbReference type="InterPro" id="IPR052276">
    <property type="entry name" value="Diphthamide-biosynth_chaperone"/>
</dbReference>
<dbReference type="SMART" id="SM00271">
    <property type="entry name" value="DnaJ"/>
    <property type="match status" value="1"/>
</dbReference>
<dbReference type="PANTHER" id="PTHR44240:SF10">
    <property type="entry name" value="J DOMAIN-CONTAINING PROTEIN"/>
    <property type="match status" value="1"/>
</dbReference>
<dbReference type="AlphaFoldDB" id="A0A975EYW5"/>
<evidence type="ECO:0000259" key="1">
    <source>
        <dbReference type="PROSITE" id="PS50076"/>
    </source>
</evidence>
<dbReference type="PANTHER" id="PTHR44240">
    <property type="entry name" value="DNAJ DOMAIN (PROKARYOTIC HEAT SHOCK PROTEIN)-RELATED"/>
    <property type="match status" value="1"/>
</dbReference>
<reference evidence="2" key="2">
    <citation type="journal article" date="2021" name="Microbiol. Resour. Announc.">
        <title>Complete Genome Sequences of Three Human Oral Treponema parvum Isolates.</title>
        <authorList>
            <person name="Zeng H."/>
            <person name="Watt R.M."/>
        </authorList>
    </citation>
    <scope>NUCLEOTIDE SEQUENCE</scope>
    <source>
        <strain evidence="2">ATCC 700773</strain>
    </source>
</reference>